<dbReference type="RefSeq" id="WP_101072893.1">
    <property type="nucleotide sequence ID" value="NZ_PISP01000001.1"/>
</dbReference>
<evidence type="ECO:0000256" key="1">
    <source>
        <dbReference type="SAM" id="SignalP"/>
    </source>
</evidence>
<reference evidence="2 3" key="1">
    <citation type="submission" date="2017-11" db="EMBL/GenBank/DDBJ databases">
        <title>Rhodohalobacter 15182 sp. nov., isolated from a salt lake.</title>
        <authorList>
            <person name="Han S."/>
        </authorList>
    </citation>
    <scope>NUCLEOTIDE SEQUENCE [LARGE SCALE GENOMIC DNA]</scope>
    <source>
        <strain evidence="2 3">15182</strain>
    </source>
</reference>
<accession>A0A2N0VME5</accession>
<evidence type="ECO:0000313" key="2">
    <source>
        <dbReference type="EMBL" id="PKD45321.1"/>
    </source>
</evidence>
<dbReference type="Gene3D" id="3.40.50.10320">
    <property type="entry name" value="LmbE-like"/>
    <property type="match status" value="1"/>
</dbReference>
<dbReference type="OrthoDB" id="9790023at2"/>
<keyword evidence="3" id="KW-1185">Reference proteome</keyword>
<evidence type="ECO:0000313" key="3">
    <source>
        <dbReference type="Proteomes" id="UP000233398"/>
    </source>
</evidence>
<dbReference type="AlphaFoldDB" id="A0A2N0VME5"/>
<organism evidence="2 3">
    <name type="scientific">Rhodohalobacter barkolensis</name>
    <dbReference type="NCBI Taxonomy" id="2053187"/>
    <lineage>
        <taxon>Bacteria</taxon>
        <taxon>Pseudomonadati</taxon>
        <taxon>Balneolota</taxon>
        <taxon>Balneolia</taxon>
        <taxon>Balneolales</taxon>
        <taxon>Balneolaceae</taxon>
        <taxon>Rhodohalobacter</taxon>
    </lineage>
</organism>
<name>A0A2N0VME5_9BACT</name>
<protein>
    <submittedName>
        <fullName evidence="2">GlcNAc-PI de-N-acetylase</fullName>
    </submittedName>
</protein>
<keyword evidence="1" id="KW-0732">Signal</keyword>
<dbReference type="SUPFAM" id="SSF102588">
    <property type="entry name" value="LmbE-like"/>
    <property type="match status" value="1"/>
</dbReference>
<dbReference type="Pfam" id="PF02585">
    <property type="entry name" value="PIG-L"/>
    <property type="match status" value="1"/>
</dbReference>
<gene>
    <name evidence="2" type="ORF">CWD77_00920</name>
</gene>
<dbReference type="EMBL" id="PISP01000001">
    <property type="protein sequence ID" value="PKD45321.1"/>
    <property type="molecule type" value="Genomic_DNA"/>
</dbReference>
<feature type="signal peptide" evidence="1">
    <location>
        <begin position="1"/>
        <end position="20"/>
    </location>
</feature>
<dbReference type="PANTHER" id="PTHR12993">
    <property type="entry name" value="N-ACETYLGLUCOSAMINYL-PHOSPHATIDYLINOSITOL DE-N-ACETYLASE-RELATED"/>
    <property type="match status" value="1"/>
</dbReference>
<proteinExistence type="predicted"/>
<dbReference type="GO" id="GO:0016811">
    <property type="term" value="F:hydrolase activity, acting on carbon-nitrogen (but not peptide) bonds, in linear amides"/>
    <property type="evidence" value="ECO:0007669"/>
    <property type="project" value="TreeGrafter"/>
</dbReference>
<comment type="caution">
    <text evidence="2">The sequence shown here is derived from an EMBL/GenBank/DDBJ whole genome shotgun (WGS) entry which is preliminary data.</text>
</comment>
<dbReference type="Proteomes" id="UP000233398">
    <property type="component" value="Unassembled WGS sequence"/>
</dbReference>
<dbReference type="InterPro" id="IPR024078">
    <property type="entry name" value="LmbE-like_dom_sf"/>
</dbReference>
<feature type="chain" id="PRO_5014625043" evidence="1">
    <location>
        <begin position="21"/>
        <end position="298"/>
    </location>
</feature>
<dbReference type="InterPro" id="IPR003737">
    <property type="entry name" value="GlcNAc_PI_deacetylase-related"/>
</dbReference>
<sequence>MKQILITTLLLFIAASTVKAQINTSDDTPLRVIAIFAHPDDADSKMGATAAMMAEMGHEVKFLSLTNGDAGHQEKGGGALARIRRAEAEEAGERLGIEEYEVFDNHDAELLPDLHIRMDVIRAIREWNADVVLGLRPNDYHPDHRNAGKLVIDASYMVIVPNVAPDTPPLPNNPVFFYMQDRFSKPNPFSHDVVVGIDSHIETKLAGLDAHTSQMYEWLPWTNQSLDEVPEDPDERVEWLRQRWIGREMSDEQRAGLEKWYGSERASEFKYAESFEIAEYGRYPSEEELKMIFPMLGN</sequence>
<dbReference type="PANTHER" id="PTHR12993:SF30">
    <property type="entry name" value="N-ACETYL-ALPHA-D-GLUCOSAMINYL L-MALATE DEACETYLASE 1"/>
    <property type="match status" value="1"/>
</dbReference>